<accession>A0A512DLT5</accession>
<evidence type="ECO:0000313" key="3">
    <source>
        <dbReference type="Proteomes" id="UP000321523"/>
    </source>
</evidence>
<protein>
    <submittedName>
        <fullName evidence="2">Uncharacterized protein</fullName>
    </submittedName>
</protein>
<comment type="caution">
    <text evidence="2">The sequence shown here is derived from an EMBL/GenBank/DDBJ whole genome shotgun (WGS) entry which is preliminary data.</text>
</comment>
<keyword evidence="3" id="KW-1185">Reference proteome</keyword>
<reference evidence="2 3" key="1">
    <citation type="submission" date="2019-07" db="EMBL/GenBank/DDBJ databases">
        <title>Whole genome shotgun sequence of Skermanella aerolata NBRC 106429.</title>
        <authorList>
            <person name="Hosoyama A."/>
            <person name="Uohara A."/>
            <person name="Ohji S."/>
            <person name="Ichikawa N."/>
        </authorList>
    </citation>
    <scope>NUCLEOTIDE SEQUENCE [LARGE SCALE GENOMIC DNA]</scope>
    <source>
        <strain evidence="2 3">NBRC 106429</strain>
    </source>
</reference>
<sequence>MVLARGTIIFENSLHTPETLAKGRRAARPDRSRVSASGFRVTGKGSRLSNGMLATPGGEASDCPLLA</sequence>
<proteinExistence type="predicted"/>
<dbReference type="EMBL" id="BJYZ01000006">
    <property type="protein sequence ID" value="GEO37442.1"/>
    <property type="molecule type" value="Genomic_DNA"/>
</dbReference>
<evidence type="ECO:0000313" key="2">
    <source>
        <dbReference type="EMBL" id="GEO37442.1"/>
    </source>
</evidence>
<organism evidence="2 3">
    <name type="scientific">Skermanella aerolata</name>
    <dbReference type="NCBI Taxonomy" id="393310"/>
    <lineage>
        <taxon>Bacteria</taxon>
        <taxon>Pseudomonadati</taxon>
        <taxon>Pseudomonadota</taxon>
        <taxon>Alphaproteobacteria</taxon>
        <taxon>Rhodospirillales</taxon>
        <taxon>Azospirillaceae</taxon>
        <taxon>Skermanella</taxon>
    </lineage>
</organism>
<evidence type="ECO:0000256" key="1">
    <source>
        <dbReference type="SAM" id="MobiDB-lite"/>
    </source>
</evidence>
<name>A0A512DLT5_9PROT</name>
<dbReference type="AlphaFoldDB" id="A0A512DLT5"/>
<feature type="region of interest" description="Disordered" evidence="1">
    <location>
        <begin position="20"/>
        <end position="67"/>
    </location>
</feature>
<gene>
    <name evidence="2" type="ORF">SAE02_15900</name>
</gene>
<dbReference type="Proteomes" id="UP000321523">
    <property type="component" value="Unassembled WGS sequence"/>
</dbReference>